<evidence type="ECO:0000313" key="3">
    <source>
        <dbReference type="Proteomes" id="UP000297729"/>
    </source>
</evidence>
<dbReference type="OrthoDB" id="4146344at2"/>
<dbReference type="InterPro" id="IPR018640">
    <property type="entry name" value="DUF2063"/>
</dbReference>
<dbReference type="EMBL" id="SPVG01000205">
    <property type="protein sequence ID" value="TFW17442.1"/>
    <property type="molecule type" value="Genomic_DNA"/>
</dbReference>
<feature type="domain" description="Putative DNA-binding" evidence="1">
    <location>
        <begin position="10"/>
        <end position="97"/>
    </location>
</feature>
<proteinExistence type="predicted"/>
<sequence>MNDLRELAAYQDDFIAAVYGAAPLSGVLAAIAAQPGFAVYRNTILKGCADNLAANFPTVLRLVGEPWFHAAALDYARAAPPVEVSLIDYGHDFPAFLAALAPAAELPYLAGVAQLDRLWLAAHTAADAPTLA</sequence>
<evidence type="ECO:0000259" key="1">
    <source>
        <dbReference type="Pfam" id="PF09836"/>
    </source>
</evidence>
<accession>A0A4Y9SCN1</accession>
<organism evidence="2 3">
    <name type="scientific">Duganella callida</name>
    <dbReference type="NCBI Taxonomy" id="2561932"/>
    <lineage>
        <taxon>Bacteria</taxon>
        <taxon>Pseudomonadati</taxon>
        <taxon>Pseudomonadota</taxon>
        <taxon>Betaproteobacteria</taxon>
        <taxon>Burkholderiales</taxon>
        <taxon>Oxalobacteraceae</taxon>
        <taxon>Telluria group</taxon>
        <taxon>Duganella</taxon>
    </lineage>
</organism>
<protein>
    <submittedName>
        <fullName evidence="2">DUF2063 domain-containing protein</fullName>
    </submittedName>
</protein>
<dbReference type="RefSeq" id="WP_135203434.1">
    <property type="nucleotide sequence ID" value="NZ_SPVG01000205.1"/>
</dbReference>
<dbReference type="Gene3D" id="1.10.150.690">
    <property type="entry name" value="DUF2063"/>
    <property type="match status" value="1"/>
</dbReference>
<gene>
    <name evidence="2" type="ORF">E4L98_20690</name>
</gene>
<dbReference type="Proteomes" id="UP000297729">
    <property type="component" value="Unassembled WGS sequence"/>
</dbReference>
<name>A0A4Y9SCN1_9BURK</name>
<comment type="caution">
    <text evidence="2">The sequence shown here is derived from an EMBL/GenBank/DDBJ whole genome shotgun (WGS) entry which is preliminary data.</text>
</comment>
<feature type="non-terminal residue" evidence="2">
    <location>
        <position position="132"/>
    </location>
</feature>
<evidence type="ECO:0000313" key="2">
    <source>
        <dbReference type="EMBL" id="TFW17442.1"/>
    </source>
</evidence>
<keyword evidence="3" id="KW-1185">Reference proteome</keyword>
<reference evidence="2 3" key="1">
    <citation type="submission" date="2019-03" db="EMBL/GenBank/DDBJ databases">
        <title>Draft Genome Sequence of Duganella callidus sp. nov., a Novel Duganella Species Isolated from Cultivated Soil.</title>
        <authorList>
            <person name="Raths R."/>
            <person name="Peta V."/>
            <person name="Bucking H."/>
        </authorList>
    </citation>
    <scope>NUCLEOTIDE SEQUENCE [LARGE SCALE GENOMIC DNA]</scope>
    <source>
        <strain evidence="2 3">DN04</strain>
    </source>
</reference>
<dbReference type="Pfam" id="PF09836">
    <property type="entry name" value="DUF2063"/>
    <property type="match status" value="1"/>
</dbReference>
<dbReference type="AlphaFoldDB" id="A0A4Y9SCN1"/>
<dbReference type="InterPro" id="IPR044922">
    <property type="entry name" value="DUF2063_N_sf"/>
</dbReference>